<dbReference type="GO" id="GO:0008234">
    <property type="term" value="F:cysteine-type peptidase activity"/>
    <property type="evidence" value="ECO:0007669"/>
    <property type="project" value="InterPro"/>
</dbReference>
<name>A0A1Y5FF03_9BACT</name>
<keyword evidence="1 2" id="KW-0732">Signal</keyword>
<dbReference type="Gene3D" id="3.40.50.1460">
    <property type="match status" value="1"/>
</dbReference>
<dbReference type="GO" id="GO:0006508">
    <property type="term" value="P:proteolysis"/>
    <property type="evidence" value="ECO:0007669"/>
    <property type="project" value="InterPro"/>
</dbReference>
<dbReference type="InterPro" id="IPR038490">
    <property type="entry name" value="Gingipain_propep_sf"/>
</dbReference>
<dbReference type="EMBL" id="MAAO01000005">
    <property type="protein sequence ID" value="OUR97812.1"/>
    <property type="molecule type" value="Genomic_DNA"/>
</dbReference>
<feature type="chain" id="PRO_5013164673" description="Gingipain domain-containing protein" evidence="2">
    <location>
        <begin position="20"/>
        <end position="536"/>
    </location>
</feature>
<dbReference type="InterPro" id="IPR001769">
    <property type="entry name" value="Gingipain"/>
</dbReference>
<organism evidence="4 5">
    <name type="scientific">Halobacteriovorax marinus</name>
    <dbReference type="NCBI Taxonomy" id="97084"/>
    <lineage>
        <taxon>Bacteria</taxon>
        <taxon>Pseudomonadati</taxon>
        <taxon>Bdellovibrionota</taxon>
        <taxon>Bacteriovoracia</taxon>
        <taxon>Bacteriovoracales</taxon>
        <taxon>Halobacteriovoraceae</taxon>
        <taxon>Halobacteriovorax</taxon>
    </lineage>
</organism>
<dbReference type="AlphaFoldDB" id="A0A1Y5FF03"/>
<dbReference type="Gene3D" id="2.60.40.3800">
    <property type="match status" value="1"/>
</dbReference>
<comment type="caution">
    <text evidence="4">The sequence shown here is derived from an EMBL/GenBank/DDBJ whole genome shotgun (WGS) entry which is preliminary data.</text>
</comment>
<protein>
    <recommendedName>
        <fullName evidence="3">Gingipain domain-containing protein</fullName>
    </recommendedName>
</protein>
<proteinExistence type="predicted"/>
<sequence>MTKWFWPLIMLIFSQSLFAGNLVKHSFNSTGDALEVSWTIGKQLLSITESENQGPMVFSNIELSGWSNTKTVGLPSLPFKSVLLKGYPSDFQAELSAKKVFELDRVAPSPAQEMPCRCDVIPWKFNVDFSEEAYNAENREHVFIEYIGKFRGTPITRVRFSPLAYNNKAGLRFVDIGSVIIRSKSKIRKFTMSSKGKGYYIFAPSKFKEALAPLLARRRSEGLDAKFMSLEKLGTDFEEIKNSIHNLYKASKFTYALIIGHEEIFPTEYVETRFDGSTPTDMHYYTMDGEDDVIPDVLYGRLSVDTSEELEKVILKTLEFEDRSWKSSKGASRMIAIASDEGSAPSDVDYVRSMQAPMKDKFNWISSEFLQYNNNSTPENIVSKISDGSIWLNYIGHGSGFSWPSINSEEFTTQHLQDLTAGAVKPIVIDVACQNGRYSNEGRMGETFIRGGDSAGINGAVAYYGGSVDISWDPPAVMAIGISKALGENNNRRLIDVIWQGQLYLLENYDDREGALENFVWYHLQGDPLLNLSKLK</sequence>
<evidence type="ECO:0000256" key="2">
    <source>
        <dbReference type="SAM" id="SignalP"/>
    </source>
</evidence>
<accession>A0A1Y5FF03</accession>
<dbReference type="Gene3D" id="3.40.50.10390">
    <property type="entry name" value="Gingipain r, domain 1"/>
    <property type="match status" value="1"/>
</dbReference>
<evidence type="ECO:0000313" key="4">
    <source>
        <dbReference type="EMBL" id="OUR97812.1"/>
    </source>
</evidence>
<evidence type="ECO:0000256" key="1">
    <source>
        <dbReference type="ARBA" id="ARBA00022729"/>
    </source>
</evidence>
<gene>
    <name evidence="4" type="ORF">A9Q84_06320</name>
</gene>
<dbReference type="Proteomes" id="UP000196531">
    <property type="component" value="Unassembled WGS sequence"/>
</dbReference>
<evidence type="ECO:0000313" key="5">
    <source>
        <dbReference type="Proteomes" id="UP000196531"/>
    </source>
</evidence>
<evidence type="ECO:0000259" key="3">
    <source>
        <dbReference type="Pfam" id="PF01364"/>
    </source>
</evidence>
<feature type="signal peptide" evidence="2">
    <location>
        <begin position="1"/>
        <end position="19"/>
    </location>
</feature>
<dbReference type="InterPro" id="IPR029030">
    <property type="entry name" value="Caspase-like_dom_sf"/>
</dbReference>
<dbReference type="Pfam" id="PF01364">
    <property type="entry name" value="Peptidase_C25"/>
    <property type="match status" value="1"/>
</dbReference>
<reference evidence="5" key="1">
    <citation type="journal article" date="2017" name="Proc. Natl. Acad. Sci. U.S.A.">
        <title>Simulation of Deepwater Horizon oil plume reveals substrate specialization within a complex community of hydrocarbon-degraders.</title>
        <authorList>
            <person name="Hu P."/>
            <person name="Dubinsky E.A."/>
            <person name="Probst A.J."/>
            <person name="Wang J."/>
            <person name="Sieber C.M.K."/>
            <person name="Tom L.M."/>
            <person name="Gardinali P."/>
            <person name="Banfield J.F."/>
            <person name="Atlas R.M."/>
            <person name="Andersen G.L."/>
        </authorList>
    </citation>
    <scope>NUCLEOTIDE SEQUENCE [LARGE SCALE GENOMIC DNA]</scope>
</reference>
<dbReference type="InterPro" id="IPR029031">
    <property type="entry name" value="Gingipain_N_sf"/>
</dbReference>
<feature type="domain" description="Gingipain" evidence="3">
    <location>
        <begin position="199"/>
        <end position="532"/>
    </location>
</feature>
<dbReference type="SUPFAM" id="SSF52129">
    <property type="entry name" value="Caspase-like"/>
    <property type="match status" value="1"/>
</dbReference>